<dbReference type="AlphaFoldDB" id="A0A9P6H8E3"/>
<reference evidence="2" key="2">
    <citation type="submission" date="2020-11" db="EMBL/GenBank/DDBJ databases">
        <authorList>
            <consortium name="DOE Joint Genome Institute"/>
            <person name="Kuo A."/>
            <person name="Miyauchi S."/>
            <person name="Kiss E."/>
            <person name="Drula E."/>
            <person name="Kohler A."/>
            <person name="Sanchez-Garcia M."/>
            <person name="Andreopoulos B."/>
            <person name="Barry K.W."/>
            <person name="Bonito G."/>
            <person name="Buee M."/>
            <person name="Carver A."/>
            <person name="Chen C."/>
            <person name="Cichocki N."/>
            <person name="Clum A."/>
            <person name="Culley D."/>
            <person name="Crous P.W."/>
            <person name="Fauchery L."/>
            <person name="Girlanda M."/>
            <person name="Hayes R."/>
            <person name="Keri Z."/>
            <person name="Labutti K."/>
            <person name="Lipzen A."/>
            <person name="Lombard V."/>
            <person name="Magnuson J."/>
            <person name="Maillard F."/>
            <person name="Morin E."/>
            <person name="Murat C."/>
            <person name="Nolan M."/>
            <person name="Ohm R."/>
            <person name="Pangilinan J."/>
            <person name="Pereira M."/>
            <person name="Perotto S."/>
            <person name="Peter M."/>
            <person name="Riley R."/>
            <person name="Sitrit Y."/>
            <person name="Stielow B."/>
            <person name="Szollosi G."/>
            <person name="Zifcakova L."/>
            <person name="Stursova M."/>
            <person name="Spatafora J.W."/>
            <person name="Tedersoo L."/>
            <person name="Vaario L.-M."/>
            <person name="Yamada A."/>
            <person name="Yan M."/>
            <person name="Wang P."/>
            <person name="Xu J."/>
            <person name="Bruns T."/>
            <person name="Baldrian P."/>
            <person name="Vilgalys R."/>
            <person name="Henrissat B."/>
            <person name="Grigoriev I.V."/>
            <person name="Hibbett D."/>
            <person name="Nagy L.G."/>
            <person name="Martin F.M."/>
        </authorList>
    </citation>
    <scope>NUCLEOTIDE SEQUENCE</scope>
    <source>
        <strain evidence="2">UH-Tt-Lm1</strain>
    </source>
</reference>
<name>A0A9P6H8E3_9AGAM</name>
<evidence type="ECO:0000256" key="1">
    <source>
        <dbReference type="SAM" id="MobiDB-lite"/>
    </source>
</evidence>
<reference evidence="2" key="1">
    <citation type="journal article" date="2020" name="Nat. Commun.">
        <title>Large-scale genome sequencing of mycorrhizal fungi provides insights into the early evolution of symbiotic traits.</title>
        <authorList>
            <person name="Miyauchi S."/>
            <person name="Kiss E."/>
            <person name="Kuo A."/>
            <person name="Drula E."/>
            <person name="Kohler A."/>
            <person name="Sanchez-Garcia M."/>
            <person name="Morin E."/>
            <person name="Andreopoulos B."/>
            <person name="Barry K.W."/>
            <person name="Bonito G."/>
            <person name="Buee M."/>
            <person name="Carver A."/>
            <person name="Chen C."/>
            <person name="Cichocki N."/>
            <person name="Clum A."/>
            <person name="Culley D."/>
            <person name="Crous P.W."/>
            <person name="Fauchery L."/>
            <person name="Girlanda M."/>
            <person name="Hayes R.D."/>
            <person name="Keri Z."/>
            <person name="LaButti K."/>
            <person name="Lipzen A."/>
            <person name="Lombard V."/>
            <person name="Magnuson J."/>
            <person name="Maillard F."/>
            <person name="Murat C."/>
            <person name="Nolan M."/>
            <person name="Ohm R.A."/>
            <person name="Pangilinan J."/>
            <person name="Pereira M.F."/>
            <person name="Perotto S."/>
            <person name="Peter M."/>
            <person name="Pfister S."/>
            <person name="Riley R."/>
            <person name="Sitrit Y."/>
            <person name="Stielow J.B."/>
            <person name="Szollosi G."/>
            <person name="Zifcakova L."/>
            <person name="Stursova M."/>
            <person name="Spatafora J.W."/>
            <person name="Tedersoo L."/>
            <person name="Vaario L.M."/>
            <person name="Yamada A."/>
            <person name="Yan M."/>
            <person name="Wang P."/>
            <person name="Xu J."/>
            <person name="Bruns T."/>
            <person name="Baldrian P."/>
            <person name="Vilgalys R."/>
            <person name="Dunand C."/>
            <person name="Henrissat B."/>
            <person name="Grigoriev I.V."/>
            <person name="Hibbett D."/>
            <person name="Nagy L.G."/>
            <person name="Martin F.M."/>
        </authorList>
    </citation>
    <scope>NUCLEOTIDE SEQUENCE</scope>
    <source>
        <strain evidence="2">UH-Tt-Lm1</strain>
    </source>
</reference>
<organism evidence="2 3">
    <name type="scientific">Thelephora terrestris</name>
    <dbReference type="NCBI Taxonomy" id="56493"/>
    <lineage>
        <taxon>Eukaryota</taxon>
        <taxon>Fungi</taxon>
        <taxon>Dikarya</taxon>
        <taxon>Basidiomycota</taxon>
        <taxon>Agaricomycotina</taxon>
        <taxon>Agaricomycetes</taxon>
        <taxon>Thelephorales</taxon>
        <taxon>Thelephoraceae</taxon>
        <taxon>Thelephora</taxon>
    </lineage>
</organism>
<evidence type="ECO:0000313" key="2">
    <source>
        <dbReference type="EMBL" id="KAF9781660.1"/>
    </source>
</evidence>
<dbReference type="OrthoDB" id="3262009at2759"/>
<gene>
    <name evidence="2" type="ORF">BJ322DRAFT_1010807</name>
</gene>
<feature type="compositionally biased region" description="Basic residues" evidence="1">
    <location>
        <begin position="196"/>
        <end position="205"/>
    </location>
</feature>
<dbReference type="EMBL" id="WIUZ02000013">
    <property type="protein sequence ID" value="KAF9781660.1"/>
    <property type="molecule type" value="Genomic_DNA"/>
</dbReference>
<proteinExistence type="predicted"/>
<keyword evidence="3" id="KW-1185">Reference proteome</keyword>
<evidence type="ECO:0000313" key="3">
    <source>
        <dbReference type="Proteomes" id="UP000736335"/>
    </source>
</evidence>
<sequence length="213" mass="24542">MPFIPPAIQYFQTVHAGQQWTDMVASFLRLEEFPPANGVRSPRLSIISRPEEVTKWMKTRSYLPAHIPFISNVSSYRDGWMKWWTSCQPPWRRGKGWPLPRDNEGTTNWVKIGARGQNGLFIVVVSTTWWAFSIRSEEEWVEFDKAVDDIRWVIDQVMESHKALQASEPPAPLAQPAPSQNPQKSKPEVTWMARATGKRQPKPSRKLLESRSS</sequence>
<accession>A0A9P6H8E3</accession>
<dbReference type="Proteomes" id="UP000736335">
    <property type="component" value="Unassembled WGS sequence"/>
</dbReference>
<protein>
    <submittedName>
        <fullName evidence="2">Uncharacterized protein</fullName>
    </submittedName>
</protein>
<feature type="region of interest" description="Disordered" evidence="1">
    <location>
        <begin position="163"/>
        <end position="213"/>
    </location>
</feature>
<comment type="caution">
    <text evidence="2">The sequence shown here is derived from an EMBL/GenBank/DDBJ whole genome shotgun (WGS) entry which is preliminary data.</text>
</comment>